<name>A0A9K3GPQ1_9EUKA</name>
<dbReference type="AlphaFoldDB" id="A0A9K3GPQ1"/>
<evidence type="ECO:0000256" key="1">
    <source>
        <dbReference type="ARBA" id="ARBA00022598"/>
    </source>
</evidence>
<keyword evidence="4" id="KW-0648">Protein biosynthesis</keyword>
<dbReference type="PANTHER" id="PTHR42780:SF1">
    <property type="entry name" value="ISOLEUCINE--TRNA LIGASE, CYTOPLASMIC"/>
    <property type="match status" value="1"/>
</dbReference>
<evidence type="ECO:0000256" key="5">
    <source>
        <dbReference type="ARBA" id="ARBA00023146"/>
    </source>
</evidence>
<dbReference type="OrthoDB" id="1706657at2759"/>
<dbReference type="GO" id="GO:0006428">
    <property type="term" value="P:isoleucyl-tRNA aminoacylation"/>
    <property type="evidence" value="ECO:0007669"/>
    <property type="project" value="TreeGrafter"/>
</dbReference>
<evidence type="ECO:0000256" key="2">
    <source>
        <dbReference type="ARBA" id="ARBA00022741"/>
    </source>
</evidence>
<reference evidence="7 8" key="1">
    <citation type="journal article" date="2018" name="PLoS ONE">
        <title>The draft genome of Kipferlia bialata reveals reductive genome evolution in fornicate parasites.</title>
        <authorList>
            <person name="Tanifuji G."/>
            <person name="Takabayashi S."/>
            <person name="Kume K."/>
            <person name="Takagi M."/>
            <person name="Nakayama T."/>
            <person name="Kamikawa R."/>
            <person name="Inagaki Y."/>
            <person name="Hashimoto T."/>
        </authorList>
    </citation>
    <scope>NUCLEOTIDE SEQUENCE [LARGE SCALE GENOMIC DNA]</scope>
    <source>
        <strain evidence="7">NY0173</strain>
    </source>
</reference>
<evidence type="ECO:0000313" key="7">
    <source>
        <dbReference type="EMBL" id="GIQ90643.1"/>
    </source>
</evidence>
<dbReference type="InterPro" id="IPR002300">
    <property type="entry name" value="aa-tRNA-synth_Ia"/>
</dbReference>
<keyword evidence="3" id="KW-0067">ATP-binding</keyword>
<dbReference type="Proteomes" id="UP000265618">
    <property type="component" value="Unassembled WGS sequence"/>
</dbReference>
<evidence type="ECO:0000256" key="3">
    <source>
        <dbReference type="ARBA" id="ARBA00022840"/>
    </source>
</evidence>
<dbReference type="EMBL" id="BDIP01006463">
    <property type="protein sequence ID" value="GIQ90643.1"/>
    <property type="molecule type" value="Genomic_DNA"/>
</dbReference>
<proteinExistence type="predicted"/>
<evidence type="ECO:0000313" key="8">
    <source>
        <dbReference type="Proteomes" id="UP000265618"/>
    </source>
</evidence>
<feature type="domain" description="Aminoacyl-tRNA synthetase class Ia" evidence="6">
    <location>
        <begin position="1"/>
        <end position="54"/>
    </location>
</feature>
<accession>A0A9K3GPQ1</accession>
<dbReference type="SUPFAM" id="SSF50677">
    <property type="entry name" value="ValRS/IleRS/LeuRS editing domain"/>
    <property type="match status" value="1"/>
</dbReference>
<dbReference type="InterPro" id="IPR009008">
    <property type="entry name" value="Val/Leu/Ile-tRNA-synth_edit"/>
</dbReference>
<protein>
    <recommendedName>
        <fullName evidence="6">Aminoacyl-tRNA synthetase class Ia domain-containing protein</fullName>
    </recommendedName>
</protein>
<dbReference type="Gene3D" id="3.90.740.10">
    <property type="entry name" value="Valyl/Leucyl/Isoleucyl-tRNA synthetase, editing domain"/>
    <property type="match status" value="1"/>
</dbReference>
<dbReference type="GO" id="GO:0002161">
    <property type="term" value="F:aminoacyl-tRNA deacylase activity"/>
    <property type="evidence" value="ECO:0007669"/>
    <property type="project" value="InterPro"/>
</dbReference>
<keyword evidence="5" id="KW-0030">Aminoacyl-tRNA synthetase</keyword>
<dbReference type="PANTHER" id="PTHR42780">
    <property type="entry name" value="SOLEUCYL-TRNA SYNTHETASE"/>
    <property type="match status" value="1"/>
</dbReference>
<dbReference type="GO" id="GO:0005524">
    <property type="term" value="F:ATP binding"/>
    <property type="evidence" value="ECO:0007669"/>
    <property type="project" value="UniProtKB-KW"/>
</dbReference>
<dbReference type="InterPro" id="IPR023586">
    <property type="entry name" value="Ile-tRNA-ligase_type2"/>
</dbReference>
<gene>
    <name evidence="7" type="ORF">KIPB_013514</name>
</gene>
<evidence type="ECO:0000259" key="6">
    <source>
        <dbReference type="Pfam" id="PF00133"/>
    </source>
</evidence>
<feature type="non-terminal residue" evidence="7">
    <location>
        <position position="177"/>
    </location>
</feature>
<dbReference type="SUPFAM" id="SSF52374">
    <property type="entry name" value="Nucleotidylyl transferase"/>
    <property type="match status" value="1"/>
</dbReference>
<dbReference type="InterPro" id="IPR014729">
    <property type="entry name" value="Rossmann-like_a/b/a_fold"/>
</dbReference>
<evidence type="ECO:0000256" key="4">
    <source>
        <dbReference type="ARBA" id="ARBA00022917"/>
    </source>
</evidence>
<dbReference type="Pfam" id="PF00133">
    <property type="entry name" value="tRNA-synt_1"/>
    <property type="match status" value="1"/>
</dbReference>
<sequence>VWWVFSRLYEQGLVYQGVKVMPFSTGCCTPLSNFEANLNYQEVSDPAVYVTFPLVDEPDTEFVAWTTTPWTLPSNLALCVNKDLDYVKIRDEALGRNLIVGKTRLEALYPPAKKSKKAKKAAAPEAPKYTILKELKGSDLVGIKYEPLFEFFREFADEHILSLTPPPPPPPYFFFFF</sequence>
<dbReference type="Gene3D" id="3.40.50.620">
    <property type="entry name" value="HUPs"/>
    <property type="match status" value="1"/>
</dbReference>
<dbReference type="GO" id="GO:0004822">
    <property type="term" value="F:isoleucine-tRNA ligase activity"/>
    <property type="evidence" value="ECO:0007669"/>
    <property type="project" value="InterPro"/>
</dbReference>
<feature type="non-terminal residue" evidence="7">
    <location>
        <position position="1"/>
    </location>
</feature>
<keyword evidence="8" id="KW-1185">Reference proteome</keyword>
<keyword evidence="2" id="KW-0547">Nucleotide-binding</keyword>
<keyword evidence="1" id="KW-0436">Ligase</keyword>
<organism evidence="7 8">
    <name type="scientific">Kipferlia bialata</name>
    <dbReference type="NCBI Taxonomy" id="797122"/>
    <lineage>
        <taxon>Eukaryota</taxon>
        <taxon>Metamonada</taxon>
        <taxon>Carpediemonas-like organisms</taxon>
        <taxon>Kipferlia</taxon>
    </lineage>
</organism>
<comment type="caution">
    <text evidence="7">The sequence shown here is derived from an EMBL/GenBank/DDBJ whole genome shotgun (WGS) entry which is preliminary data.</text>
</comment>